<dbReference type="Proteomes" id="UP001279734">
    <property type="component" value="Unassembled WGS sequence"/>
</dbReference>
<evidence type="ECO:0000313" key="2">
    <source>
        <dbReference type="Proteomes" id="UP001279734"/>
    </source>
</evidence>
<evidence type="ECO:0000313" key="1">
    <source>
        <dbReference type="EMBL" id="GMH28273.1"/>
    </source>
</evidence>
<keyword evidence="2" id="KW-1185">Reference proteome</keyword>
<proteinExistence type="predicted"/>
<reference evidence="1" key="1">
    <citation type="submission" date="2023-05" db="EMBL/GenBank/DDBJ databases">
        <title>Nepenthes gracilis genome sequencing.</title>
        <authorList>
            <person name="Fukushima K."/>
        </authorList>
    </citation>
    <scope>NUCLEOTIDE SEQUENCE</scope>
    <source>
        <strain evidence="1">SING2019-196</strain>
    </source>
</reference>
<gene>
    <name evidence="1" type="ORF">Nepgr_030116</name>
</gene>
<comment type="caution">
    <text evidence="1">The sequence shown here is derived from an EMBL/GenBank/DDBJ whole genome shotgun (WGS) entry which is preliminary data.</text>
</comment>
<protein>
    <submittedName>
        <fullName evidence="1">Uncharacterized protein</fullName>
    </submittedName>
</protein>
<dbReference type="AlphaFoldDB" id="A0AAD3Y3W6"/>
<sequence length="149" mass="16116">MSLYKTCHDDNGMDSMWTYRNAPSCRSLELSHGVGFLKRMGEDITIPCFAGYGCLTSCEVLISKLLAALDSINSVEMLREVLVDTNQSVGSSVEIPSSPLGSSVNLNGWVGKVVPLCHRKAFGVILGGAIDENVEVMLLRGLKNLPLLK</sequence>
<accession>A0AAD3Y3W6</accession>
<dbReference type="EMBL" id="BSYO01000034">
    <property type="protein sequence ID" value="GMH28273.1"/>
    <property type="molecule type" value="Genomic_DNA"/>
</dbReference>
<name>A0AAD3Y3W6_NEPGR</name>
<organism evidence="1 2">
    <name type="scientific">Nepenthes gracilis</name>
    <name type="common">Slender pitcher plant</name>
    <dbReference type="NCBI Taxonomy" id="150966"/>
    <lineage>
        <taxon>Eukaryota</taxon>
        <taxon>Viridiplantae</taxon>
        <taxon>Streptophyta</taxon>
        <taxon>Embryophyta</taxon>
        <taxon>Tracheophyta</taxon>
        <taxon>Spermatophyta</taxon>
        <taxon>Magnoliopsida</taxon>
        <taxon>eudicotyledons</taxon>
        <taxon>Gunneridae</taxon>
        <taxon>Pentapetalae</taxon>
        <taxon>Caryophyllales</taxon>
        <taxon>Nepenthaceae</taxon>
        <taxon>Nepenthes</taxon>
    </lineage>
</organism>